<gene>
    <name evidence="4" type="ORF">N7450_007549</name>
</gene>
<dbReference type="SUPFAM" id="SSF52833">
    <property type="entry name" value="Thioredoxin-like"/>
    <property type="match status" value="1"/>
</dbReference>
<proteinExistence type="inferred from homology"/>
<dbReference type="Pfam" id="PF00043">
    <property type="entry name" value="GST_C"/>
    <property type="match status" value="1"/>
</dbReference>
<dbReference type="InterPro" id="IPR004046">
    <property type="entry name" value="GST_C"/>
</dbReference>
<dbReference type="SUPFAM" id="SSF47616">
    <property type="entry name" value="GST C-terminal domain-like"/>
    <property type="match status" value="1"/>
</dbReference>
<dbReference type="InterPro" id="IPR040079">
    <property type="entry name" value="Glutathione_S-Trfase"/>
</dbReference>
<comment type="caution">
    <text evidence="4">The sequence shown here is derived from an EMBL/GenBank/DDBJ whole genome shotgun (WGS) entry which is preliminary data.</text>
</comment>
<evidence type="ECO:0000259" key="3">
    <source>
        <dbReference type="PROSITE" id="PS50405"/>
    </source>
</evidence>
<dbReference type="PANTHER" id="PTHR44051:SF9">
    <property type="entry name" value="GLUTATHIONE S-TRANSFERASE 1"/>
    <property type="match status" value="1"/>
</dbReference>
<evidence type="ECO:0000256" key="2">
    <source>
        <dbReference type="RuleBase" id="RU003494"/>
    </source>
</evidence>
<dbReference type="SFLD" id="SFLDG01150">
    <property type="entry name" value="Main.1:_Beta-like"/>
    <property type="match status" value="1"/>
</dbReference>
<dbReference type="InterPro" id="IPR036282">
    <property type="entry name" value="Glutathione-S-Trfase_C_sf"/>
</dbReference>
<reference evidence="4 5" key="1">
    <citation type="journal article" date="2023" name="IMA Fungus">
        <title>Comparative genomic study of the Penicillium genus elucidates a diverse pangenome and 15 lateral gene transfer events.</title>
        <authorList>
            <person name="Petersen C."/>
            <person name="Sorensen T."/>
            <person name="Nielsen M.R."/>
            <person name="Sondergaard T.E."/>
            <person name="Sorensen J.L."/>
            <person name="Fitzpatrick D.A."/>
            <person name="Frisvad J.C."/>
            <person name="Nielsen K.L."/>
        </authorList>
    </citation>
    <scope>NUCLEOTIDE SEQUENCE [LARGE SCALE GENOMIC DNA]</scope>
    <source>
        <strain evidence="4 5">IBT 29057</strain>
    </source>
</reference>
<dbReference type="PANTHER" id="PTHR44051">
    <property type="entry name" value="GLUTATHIONE S-TRANSFERASE-RELATED"/>
    <property type="match status" value="1"/>
</dbReference>
<dbReference type="SFLD" id="SFLDS00019">
    <property type="entry name" value="Glutathione_Transferase_(cytos"/>
    <property type="match status" value="1"/>
</dbReference>
<accession>A0AAD6GRN6</accession>
<dbReference type="Gene3D" id="1.20.1050.10">
    <property type="match status" value="1"/>
</dbReference>
<sequence length="218" mass="24815">MSLTIHHLHLSQSDRIIWLCEELSIPYTLKTYKRDDKTSLAPESYESLHPIATAPIIQEGPITLIETNAIFEYILTKHGNGKLVLSPDHSNYADYLFRLHHVNGTLQPALNSTLIPKEGDMMVEAMKVRLSRSLTMMETQLSKTRYIAADEFTAADCMMLFPWTTFRLFVPFSLEGYPNIVAYLQRIAEREAYRVAMEKADPGLERPISAVVIPVKSE</sequence>
<dbReference type="InterPro" id="IPR010987">
    <property type="entry name" value="Glutathione-S-Trfase_C-like"/>
</dbReference>
<keyword evidence="5" id="KW-1185">Reference proteome</keyword>
<dbReference type="EMBL" id="JAQJAC010000006">
    <property type="protein sequence ID" value="KAJ5581248.1"/>
    <property type="molecule type" value="Genomic_DNA"/>
</dbReference>
<evidence type="ECO:0000313" key="4">
    <source>
        <dbReference type="EMBL" id="KAJ5581248.1"/>
    </source>
</evidence>
<dbReference type="SFLD" id="SFLDG00358">
    <property type="entry name" value="Main_(cytGST)"/>
    <property type="match status" value="1"/>
</dbReference>
<dbReference type="AlphaFoldDB" id="A0AAD6GRN6"/>
<dbReference type="CDD" id="cd03046">
    <property type="entry name" value="GST_N_GTT1_like"/>
    <property type="match status" value="1"/>
</dbReference>
<dbReference type="PROSITE" id="PS50405">
    <property type="entry name" value="GST_CTER"/>
    <property type="match status" value="1"/>
</dbReference>
<feature type="domain" description="GST C-terminal" evidence="3">
    <location>
        <begin position="88"/>
        <end position="211"/>
    </location>
</feature>
<organism evidence="4 5">
    <name type="scientific">Penicillium hetheringtonii</name>
    <dbReference type="NCBI Taxonomy" id="911720"/>
    <lineage>
        <taxon>Eukaryota</taxon>
        <taxon>Fungi</taxon>
        <taxon>Dikarya</taxon>
        <taxon>Ascomycota</taxon>
        <taxon>Pezizomycotina</taxon>
        <taxon>Eurotiomycetes</taxon>
        <taxon>Eurotiomycetidae</taxon>
        <taxon>Eurotiales</taxon>
        <taxon>Aspergillaceae</taxon>
        <taxon>Penicillium</taxon>
    </lineage>
</organism>
<protein>
    <submittedName>
        <fullName evidence="4">Glutathione S-transferase</fullName>
    </submittedName>
</protein>
<dbReference type="InterPro" id="IPR036249">
    <property type="entry name" value="Thioredoxin-like_sf"/>
</dbReference>
<dbReference type="Proteomes" id="UP001216150">
    <property type="component" value="Unassembled WGS sequence"/>
</dbReference>
<evidence type="ECO:0000256" key="1">
    <source>
        <dbReference type="ARBA" id="ARBA00007409"/>
    </source>
</evidence>
<evidence type="ECO:0000313" key="5">
    <source>
        <dbReference type="Proteomes" id="UP001216150"/>
    </source>
</evidence>
<dbReference type="InterPro" id="IPR004045">
    <property type="entry name" value="Glutathione_S-Trfase_N"/>
</dbReference>
<dbReference type="Gene3D" id="3.40.30.10">
    <property type="entry name" value="Glutaredoxin"/>
    <property type="match status" value="1"/>
</dbReference>
<dbReference type="Pfam" id="PF02798">
    <property type="entry name" value="GST_N"/>
    <property type="match status" value="1"/>
</dbReference>
<comment type="similarity">
    <text evidence="1 2">Belongs to the GST superfamily.</text>
</comment>
<name>A0AAD6GRN6_9EURO</name>